<feature type="transmembrane region" description="Helical" evidence="11">
    <location>
        <begin position="106"/>
        <end position="123"/>
    </location>
</feature>
<evidence type="ECO:0000256" key="6">
    <source>
        <dbReference type="ARBA" id="ARBA00022967"/>
    </source>
</evidence>
<evidence type="ECO:0000256" key="1">
    <source>
        <dbReference type="ARBA" id="ARBA00002536"/>
    </source>
</evidence>
<dbReference type="AlphaFoldDB" id="A0A2A9E9X1"/>
<dbReference type="EMBL" id="PDJH01000001">
    <property type="protein sequence ID" value="PFG35456.1"/>
    <property type="molecule type" value="Genomic_DNA"/>
</dbReference>
<evidence type="ECO:0000313" key="13">
    <source>
        <dbReference type="Proteomes" id="UP000221394"/>
    </source>
</evidence>
<evidence type="ECO:0000256" key="7">
    <source>
        <dbReference type="ARBA" id="ARBA00022989"/>
    </source>
</evidence>
<evidence type="ECO:0000256" key="8">
    <source>
        <dbReference type="ARBA" id="ARBA00023136"/>
    </source>
</evidence>
<keyword evidence="4 10" id="KW-1003">Cell membrane</keyword>
<feature type="transmembrane region" description="Helical" evidence="11">
    <location>
        <begin position="82"/>
        <end position="100"/>
    </location>
</feature>
<evidence type="ECO:0000256" key="10">
    <source>
        <dbReference type="PIRNR" id="PIRNR017385"/>
    </source>
</evidence>
<dbReference type="GO" id="GO:0004129">
    <property type="term" value="F:cytochrome-c oxidase activity"/>
    <property type="evidence" value="ECO:0007669"/>
    <property type="project" value="UniProtKB-EC"/>
</dbReference>
<keyword evidence="7 11" id="KW-1133">Transmembrane helix</keyword>
<dbReference type="GO" id="GO:0022900">
    <property type="term" value="P:electron transport chain"/>
    <property type="evidence" value="ECO:0007669"/>
    <property type="project" value="InterPro"/>
</dbReference>
<keyword evidence="13" id="KW-1185">Reference proteome</keyword>
<feature type="transmembrane region" description="Helical" evidence="11">
    <location>
        <begin position="31"/>
        <end position="50"/>
    </location>
</feature>
<keyword evidence="8 10" id="KW-0472">Membrane</keyword>
<comment type="caution">
    <text evidence="12">The sequence shown here is derived from an EMBL/GenBank/DDBJ whole genome shotgun (WGS) entry which is preliminary data.</text>
</comment>
<evidence type="ECO:0000256" key="4">
    <source>
        <dbReference type="ARBA" id="ARBA00022475"/>
    </source>
</evidence>
<gene>
    <name evidence="12" type="ORF">ATL41_0136</name>
</gene>
<accession>A0A2A9E9X1</accession>
<dbReference type="Pfam" id="PF12270">
    <property type="entry name" value="Cyt_c_ox_IV"/>
    <property type="match status" value="1"/>
</dbReference>
<evidence type="ECO:0000313" key="12">
    <source>
        <dbReference type="EMBL" id="PFG35456.1"/>
    </source>
</evidence>
<reference evidence="12 13" key="1">
    <citation type="submission" date="2017-10" db="EMBL/GenBank/DDBJ databases">
        <title>Sequencing the genomes of 1000 actinobacteria strains.</title>
        <authorList>
            <person name="Klenk H.-P."/>
        </authorList>
    </citation>
    <scope>NUCLEOTIDE SEQUENCE [LARGE SCALE GENOMIC DNA]</scope>
    <source>
        <strain evidence="12 13">DSM 21574</strain>
    </source>
</reference>
<feature type="transmembrane region" description="Helical" evidence="11">
    <location>
        <begin position="7"/>
        <end position="25"/>
    </location>
</feature>
<evidence type="ECO:0000256" key="2">
    <source>
        <dbReference type="ARBA" id="ARBA00004651"/>
    </source>
</evidence>
<comment type="subunit">
    <text evidence="10">Associates with subunits I, II and III to form cytochrome c oxidase.</text>
</comment>
<comment type="similarity">
    <text evidence="3 10">Belongs to the cytochrome c oxidase bacterial subunit CtaF family.</text>
</comment>
<sequence length="132" mass="14578">MKIETNLFLWLSPFFLLVTAVYALMSDFEPVGSVCLLLLVGLSAMIGAYLRVTARQMDARPEDDPHGEIEQGAGDQGIFAPWSWWPLVLAFAASICFLGLAVGWWIFYIGAAVSVIALVGWVFEFSRGQHAH</sequence>
<dbReference type="GO" id="GO:0005886">
    <property type="term" value="C:plasma membrane"/>
    <property type="evidence" value="ECO:0007669"/>
    <property type="project" value="UniProtKB-SubCell"/>
</dbReference>
<dbReference type="PIRSF" id="PIRSF017385">
    <property type="entry name" value="CtaF"/>
    <property type="match status" value="1"/>
</dbReference>
<protein>
    <recommendedName>
        <fullName evidence="10">Cytochrome c oxidase polypeptide 4</fullName>
        <ecNumber evidence="10">7.1.1.9</ecNumber>
    </recommendedName>
    <alternativeName>
        <fullName evidence="10">Cytochrome aa3 subunit 4</fullName>
    </alternativeName>
    <alternativeName>
        <fullName evidence="10">Cytochrome c oxidase polypeptide IV</fullName>
    </alternativeName>
</protein>
<evidence type="ECO:0000256" key="3">
    <source>
        <dbReference type="ARBA" id="ARBA00006870"/>
    </source>
</evidence>
<dbReference type="OrthoDB" id="5244617at2"/>
<keyword evidence="6 10" id="KW-1278">Translocase</keyword>
<dbReference type="Proteomes" id="UP000221394">
    <property type="component" value="Unassembled WGS sequence"/>
</dbReference>
<dbReference type="RefSeq" id="WP_098456757.1">
    <property type="nucleotide sequence ID" value="NZ_PDJH01000001.1"/>
</dbReference>
<evidence type="ECO:0000256" key="5">
    <source>
        <dbReference type="ARBA" id="ARBA00022692"/>
    </source>
</evidence>
<comment type="function">
    <text evidence="1 10">Part of cytochrome c oxidase, its function is unknown.</text>
</comment>
<evidence type="ECO:0000256" key="11">
    <source>
        <dbReference type="SAM" id="Phobius"/>
    </source>
</evidence>
<keyword evidence="5 11" id="KW-0812">Transmembrane</keyword>
<comment type="subcellular location">
    <subcellularLocation>
        <location evidence="2">Cell membrane</location>
        <topology evidence="2">Multi-pass membrane protein</topology>
    </subcellularLocation>
</comment>
<name>A0A2A9E9X1_9MICO</name>
<dbReference type="EC" id="7.1.1.9" evidence="10"/>
<comment type="catalytic activity">
    <reaction evidence="9 10">
        <text>4 Fe(II)-[cytochrome c] + O2 + 8 H(+)(in) = 4 Fe(III)-[cytochrome c] + 2 H2O + 4 H(+)(out)</text>
        <dbReference type="Rhea" id="RHEA:11436"/>
        <dbReference type="Rhea" id="RHEA-COMP:10350"/>
        <dbReference type="Rhea" id="RHEA-COMP:14399"/>
        <dbReference type="ChEBI" id="CHEBI:15377"/>
        <dbReference type="ChEBI" id="CHEBI:15378"/>
        <dbReference type="ChEBI" id="CHEBI:15379"/>
        <dbReference type="ChEBI" id="CHEBI:29033"/>
        <dbReference type="ChEBI" id="CHEBI:29034"/>
        <dbReference type="EC" id="7.1.1.9"/>
    </reaction>
</comment>
<evidence type="ECO:0000256" key="9">
    <source>
        <dbReference type="ARBA" id="ARBA00047816"/>
    </source>
</evidence>
<proteinExistence type="inferred from homology"/>
<dbReference type="InterPro" id="IPR021050">
    <property type="entry name" value="Cyt_c_oxidase_su4_actinobac"/>
</dbReference>
<organism evidence="12 13">
    <name type="scientific">Flavimobilis soli</name>
    <dbReference type="NCBI Taxonomy" id="442709"/>
    <lineage>
        <taxon>Bacteria</taxon>
        <taxon>Bacillati</taxon>
        <taxon>Actinomycetota</taxon>
        <taxon>Actinomycetes</taxon>
        <taxon>Micrococcales</taxon>
        <taxon>Jonesiaceae</taxon>
        <taxon>Flavimobilis</taxon>
    </lineage>
</organism>